<reference evidence="3 4" key="1">
    <citation type="submission" date="2016-06" db="EMBL/GenBank/DDBJ databases">
        <authorList>
            <person name="Kjaerup R.B."/>
            <person name="Dalgaard T.S."/>
            <person name="Juul-Madsen H.R."/>
        </authorList>
    </citation>
    <scope>NUCLEOTIDE SEQUENCE [LARGE SCALE GENOMIC DNA]</scope>
    <source>
        <strain evidence="3 4">373-A1</strain>
    </source>
</reference>
<comment type="similarity">
    <text evidence="1">Belongs to the LytR/CpsA/Psr (LCP) family.</text>
</comment>
<comment type="caution">
    <text evidence="3">The sequence shown here is derived from an EMBL/GenBank/DDBJ whole genome shotgun (WGS) entry which is preliminary data.</text>
</comment>
<keyword evidence="4" id="KW-1185">Reference proteome</keyword>
<sequence length="294" mass="33139">MKKRNKILIIIGIIFILILGGAFGAYKYINRIKNVKLQGSDEELKISQETQEKSKKENIENILLLGVDKEENATDTIMVLSLDKDDNTAKLTSIMRDTYVNQGDGKVNKINYAYHYGGVEGTVSTLNELFNLDIKKYALIDFDGLVEIIDYLGGINLNITEQERQLCGASKAGNVVLSGKEALAFSRIRKIDSDFVRTARQREVMFAILKKCKDIPLTSYPSIIADLSSKVQTNLSTMEMLSMAKYLLTLNTNNLEDFRIPIDGTTKDNASGIYYLYWDKEANTKALHEFIYGK</sequence>
<dbReference type="Proteomes" id="UP000092714">
    <property type="component" value="Unassembled WGS sequence"/>
</dbReference>
<dbReference type="OrthoDB" id="9782542at2"/>
<dbReference type="InterPro" id="IPR004474">
    <property type="entry name" value="LytR_CpsA_psr"/>
</dbReference>
<evidence type="ECO:0000313" key="3">
    <source>
        <dbReference type="EMBL" id="OBY11654.1"/>
    </source>
</evidence>
<evidence type="ECO:0000256" key="1">
    <source>
        <dbReference type="ARBA" id="ARBA00006068"/>
    </source>
</evidence>
<dbReference type="EMBL" id="MAPZ01000011">
    <property type="protein sequence ID" value="OBY11654.1"/>
    <property type="molecule type" value="Genomic_DNA"/>
</dbReference>
<dbReference type="RefSeq" id="WP_065254391.1">
    <property type="nucleotide sequence ID" value="NZ_MAPZ01000011.1"/>
</dbReference>
<name>A0A1B8RSF6_9CLOT</name>
<feature type="domain" description="Cell envelope-related transcriptional attenuator" evidence="2">
    <location>
        <begin position="74"/>
        <end position="213"/>
    </location>
</feature>
<evidence type="ECO:0000313" key="4">
    <source>
        <dbReference type="Proteomes" id="UP000092714"/>
    </source>
</evidence>
<dbReference type="PANTHER" id="PTHR33392:SF6">
    <property type="entry name" value="POLYISOPRENYL-TEICHOIC ACID--PEPTIDOGLYCAN TEICHOIC ACID TRANSFERASE TAGU"/>
    <property type="match status" value="1"/>
</dbReference>
<evidence type="ECO:0000259" key="2">
    <source>
        <dbReference type="Pfam" id="PF03816"/>
    </source>
</evidence>
<dbReference type="NCBIfam" id="TIGR00350">
    <property type="entry name" value="lytR_cpsA_psr"/>
    <property type="match status" value="1"/>
</dbReference>
<proteinExistence type="inferred from homology"/>
<gene>
    <name evidence="3" type="ORF">CP373A1_04485</name>
</gene>
<dbReference type="InterPro" id="IPR050922">
    <property type="entry name" value="LytR/CpsA/Psr_CW_biosynth"/>
</dbReference>
<organism evidence="3 4">
    <name type="scientific">Clostridium paraputrificum</name>
    <dbReference type="NCBI Taxonomy" id="29363"/>
    <lineage>
        <taxon>Bacteria</taxon>
        <taxon>Bacillati</taxon>
        <taxon>Bacillota</taxon>
        <taxon>Clostridia</taxon>
        <taxon>Eubacteriales</taxon>
        <taxon>Clostridiaceae</taxon>
        <taxon>Clostridium</taxon>
    </lineage>
</organism>
<dbReference type="Pfam" id="PF03816">
    <property type="entry name" value="LytR_cpsA_psr"/>
    <property type="match status" value="1"/>
</dbReference>
<protein>
    <recommendedName>
        <fullName evidence="2">Cell envelope-related transcriptional attenuator domain-containing protein</fullName>
    </recommendedName>
</protein>
<dbReference type="Gene3D" id="3.40.630.190">
    <property type="entry name" value="LCP protein"/>
    <property type="match status" value="1"/>
</dbReference>
<dbReference type="PANTHER" id="PTHR33392">
    <property type="entry name" value="POLYISOPRENYL-TEICHOIC ACID--PEPTIDOGLYCAN TEICHOIC ACID TRANSFERASE TAGU"/>
    <property type="match status" value="1"/>
</dbReference>
<accession>A0A1B8RSF6</accession>
<dbReference type="eggNOG" id="COG1316">
    <property type="taxonomic scope" value="Bacteria"/>
</dbReference>
<dbReference type="AlphaFoldDB" id="A0A1B8RSF6"/>